<proteinExistence type="predicted"/>
<evidence type="ECO:0000313" key="1">
    <source>
        <dbReference type="EMBL" id="MBB3224979.1"/>
    </source>
</evidence>
<reference evidence="1 2" key="1">
    <citation type="submission" date="2020-08" db="EMBL/GenBank/DDBJ databases">
        <title>Genomic Encyclopedia of Type Strains, Phase III (KMG-III): the genomes of soil and plant-associated and newly described type strains.</title>
        <authorList>
            <person name="Whitman W."/>
        </authorList>
    </citation>
    <scope>NUCLEOTIDE SEQUENCE [LARGE SCALE GENOMIC DNA]</scope>
    <source>
        <strain evidence="1 2">CECT 7753</strain>
    </source>
</reference>
<dbReference type="AlphaFoldDB" id="A0A7W5HFL2"/>
<dbReference type="InterPro" id="IPR029058">
    <property type="entry name" value="AB_hydrolase_fold"/>
</dbReference>
<dbReference type="Gene3D" id="3.40.50.1820">
    <property type="entry name" value="alpha/beta hydrolase"/>
    <property type="match status" value="1"/>
</dbReference>
<comment type="caution">
    <text evidence="1">The sequence shown here is derived from an EMBL/GenBank/DDBJ whole genome shotgun (WGS) entry which is preliminary data.</text>
</comment>
<dbReference type="RefSeq" id="WP_371861446.1">
    <property type="nucleotide sequence ID" value="NZ_CP040017.1"/>
</dbReference>
<evidence type="ECO:0000313" key="2">
    <source>
        <dbReference type="Proteomes" id="UP000584325"/>
    </source>
</evidence>
<dbReference type="SUPFAM" id="SSF53474">
    <property type="entry name" value="alpha/beta-Hydrolases"/>
    <property type="match status" value="1"/>
</dbReference>
<name>A0A7W5HFL2_9BURK</name>
<protein>
    <submittedName>
        <fullName evidence="1">Pimeloyl-ACP methyl ester carboxylesterase</fullName>
    </submittedName>
</protein>
<sequence>MLIVWGKGDKIFPAEGAHPYKRDLPKAEAHLLDTGHFVL</sequence>
<dbReference type="Proteomes" id="UP000584325">
    <property type="component" value="Unassembled WGS sequence"/>
</dbReference>
<organism evidence="1 2">
    <name type="scientific">Pseudoduganella umbonata</name>
    <dbReference type="NCBI Taxonomy" id="864828"/>
    <lineage>
        <taxon>Bacteria</taxon>
        <taxon>Pseudomonadati</taxon>
        <taxon>Pseudomonadota</taxon>
        <taxon>Betaproteobacteria</taxon>
        <taxon>Burkholderiales</taxon>
        <taxon>Oxalobacteraceae</taxon>
        <taxon>Telluria group</taxon>
        <taxon>Pseudoduganella</taxon>
    </lineage>
</organism>
<dbReference type="EMBL" id="JACHXS010000015">
    <property type="protein sequence ID" value="MBB3224979.1"/>
    <property type="molecule type" value="Genomic_DNA"/>
</dbReference>
<accession>A0A7W5HFL2</accession>
<gene>
    <name evidence="1" type="ORF">FHS02_005849</name>
</gene>